<accession>A0AC60W159</accession>
<protein>
    <submittedName>
        <fullName evidence="1">Glycosyltransferase</fullName>
    </submittedName>
</protein>
<organism evidence="1 2">
    <name type="scientific">Candidatus Nitrosomaritimum aestuariumsis</name>
    <dbReference type="NCBI Taxonomy" id="3342354"/>
    <lineage>
        <taxon>Archaea</taxon>
        <taxon>Nitrososphaerota</taxon>
        <taxon>Nitrososphaeria</taxon>
        <taxon>Nitrosopumilales</taxon>
        <taxon>Nitrosopumilaceae</taxon>
        <taxon>Candidatus Nitrosomaritimum</taxon>
    </lineage>
</organism>
<gene>
    <name evidence="1" type="ORF">H2B05_00345</name>
</gene>
<sequence>MSNQDKNLNSSNKIPFSKSATAMSAPEFVSQVNSEKIQKITREKKQRIDFVQVILATSIFVFLGVMIYYILGPISMVAMSIGGIMSIYHMFSNRTKRFSKDHKERKAPSILLLVLIGSPFLMGGLVAYEGFSLLESPSRILLLWAMTISFWTTMLFVPMSVMSKHKESNQSDLSHYPKVSVIIPAYNEEKVIQKTLESMIETKYPRKEILFVDDGSTDETLTIAKQFKNDIIVLHKENGGKASALNYGLLYAKGEIVVVVDADTIIGRNSLKEIVKGFEVDKHVAAVAGNIKVRNRVNWITKCQALEYLVGIQVIRRAFDTFGSITVVPGALGAFKKSFVSGTGAYGKETIVEDFDQTIKLLKAGLITQGSIKAVAYTEAPSTLSDFIKQRKRWYRGNIQVLKRHTDALTNTRYGNLQKIALPFLFLSIFITPIIGFTSFFNVVYGIVMGDAWWVLEVAGIFAVVHFLMSALAIRIDEEDPKLLWHAGFLLFGFKQIVDFLLLKAIVEQLTKRKATWTSARRVGD</sequence>
<name>A0AC60W159_9ARCH</name>
<proteinExistence type="predicted"/>
<dbReference type="Proteomes" id="UP000526786">
    <property type="component" value="Unassembled WGS sequence"/>
</dbReference>
<reference evidence="1 2" key="1">
    <citation type="journal article" date="2020" name="Appl. Environ. Microbiol.">
        <title>Genomic Characteristics of a Novel Species of Ammonia-Oxidizing Archaea from the Jiulong River Estuary.</title>
        <authorList>
            <person name="Zou D."/>
            <person name="Wan R."/>
            <person name="Han L."/>
            <person name="Xu M.N."/>
            <person name="Liu Y."/>
            <person name="Liu H."/>
            <person name="Kao S.J."/>
            <person name="Li M."/>
        </authorList>
    </citation>
    <scope>NUCLEOTIDE SEQUENCE [LARGE SCALE GENOMIC DNA]</scope>
    <source>
        <strain evidence="1">W2bin3</strain>
    </source>
</reference>
<evidence type="ECO:0000313" key="2">
    <source>
        <dbReference type="Proteomes" id="UP000526786"/>
    </source>
</evidence>
<evidence type="ECO:0000313" key="1">
    <source>
        <dbReference type="EMBL" id="MBA4453378.1"/>
    </source>
</evidence>
<dbReference type="EMBL" id="JACENC010000015">
    <property type="protein sequence ID" value="MBA4453378.1"/>
    <property type="molecule type" value="Genomic_DNA"/>
</dbReference>
<comment type="caution">
    <text evidence="1">The sequence shown here is derived from an EMBL/GenBank/DDBJ whole genome shotgun (WGS) entry which is preliminary data.</text>
</comment>